<gene>
    <name evidence="3" type="ORF">CKJ66_22730</name>
</gene>
<dbReference type="GeneID" id="91489814"/>
<organism evidence="3 4">
    <name type="scientific">Mycobacterium avium</name>
    <dbReference type="NCBI Taxonomy" id="1764"/>
    <lineage>
        <taxon>Bacteria</taxon>
        <taxon>Bacillati</taxon>
        <taxon>Actinomycetota</taxon>
        <taxon>Actinomycetes</taxon>
        <taxon>Mycobacteriales</taxon>
        <taxon>Mycobacteriaceae</taxon>
        <taxon>Mycobacterium</taxon>
        <taxon>Mycobacterium avium complex (MAC)</taxon>
    </lineage>
</organism>
<feature type="domain" description="Phage capsid-like C-terminal" evidence="2">
    <location>
        <begin position="48"/>
        <end position="139"/>
    </location>
</feature>
<accession>A0A2A2ZDG1</accession>
<name>A0A2A2ZDG1_MYCAV</name>
<proteinExistence type="predicted"/>
<dbReference type="EMBL" id="NSFD01000052">
    <property type="protein sequence ID" value="PBA24577.1"/>
    <property type="molecule type" value="Genomic_DNA"/>
</dbReference>
<dbReference type="Proteomes" id="UP000217768">
    <property type="component" value="Unassembled WGS sequence"/>
</dbReference>
<dbReference type="InterPro" id="IPR054612">
    <property type="entry name" value="Phage_capsid-like_C"/>
</dbReference>
<protein>
    <submittedName>
        <fullName evidence="3">Phage major capsid protein</fullName>
    </submittedName>
</protein>
<dbReference type="AlphaFoldDB" id="A0A2A2ZDG1"/>
<evidence type="ECO:0000313" key="3">
    <source>
        <dbReference type="EMBL" id="PBA24577.1"/>
    </source>
</evidence>
<evidence type="ECO:0000313" key="4">
    <source>
        <dbReference type="Proteomes" id="UP000217768"/>
    </source>
</evidence>
<evidence type="ECO:0000259" key="2">
    <source>
        <dbReference type="Pfam" id="PF05065"/>
    </source>
</evidence>
<dbReference type="InterPro" id="IPR024455">
    <property type="entry name" value="Phage_capsid"/>
</dbReference>
<comment type="caution">
    <text evidence="3">The sequence shown here is derived from an EMBL/GenBank/DDBJ whole genome shotgun (WGS) entry which is preliminary data.</text>
</comment>
<dbReference type="SUPFAM" id="SSF56563">
    <property type="entry name" value="Major capsid protein gp5"/>
    <property type="match status" value="1"/>
</dbReference>
<evidence type="ECO:0000256" key="1">
    <source>
        <dbReference type="ARBA" id="ARBA00004328"/>
    </source>
</evidence>
<dbReference type="RefSeq" id="WP_080708787.1">
    <property type="nucleotide sequence ID" value="NZ_JAAILH010000023.1"/>
</dbReference>
<reference evidence="3 4" key="1">
    <citation type="submission" date="2017-08" db="EMBL/GenBank/DDBJ databases">
        <title>Phylogenetic analysis of Mycobacterium avium complex whole genomes.</title>
        <authorList>
            <person name="Caverly L.J."/>
            <person name="Spilker T."/>
            <person name="Lipuma J."/>
        </authorList>
    </citation>
    <scope>NUCLEOTIDE SEQUENCE [LARGE SCALE GENOMIC DNA]</scope>
    <source>
        <strain evidence="3 4">FLAC0165</strain>
    </source>
</reference>
<dbReference type="NCBIfam" id="TIGR01554">
    <property type="entry name" value="major_cap_HK97"/>
    <property type="match status" value="1"/>
</dbReference>
<sequence>MSQWAGDNGFDNTTEQPSFDKYLRGIVTGNWRGADQERALADGTQSAGGYLVPTPLASFVIDIAGNATRVIQAGATTVPMQSQTLRVPRLINEGAPAWRNENVQITEQDLQFDSVLFTAKSLDRLVTISRELFEDSNPDASGVMVASSRVVYESGLIRMPGVS</sequence>
<comment type="subcellular location">
    <subcellularLocation>
        <location evidence="1">Virion</location>
    </subcellularLocation>
</comment>
<dbReference type="Pfam" id="PF05065">
    <property type="entry name" value="Phage_capsid"/>
    <property type="match status" value="1"/>
</dbReference>